<organism evidence="3 4">
    <name type="scientific">Moniliophthora roreri</name>
    <name type="common">Frosty pod rot fungus</name>
    <name type="synonym">Monilia roreri</name>
    <dbReference type="NCBI Taxonomy" id="221103"/>
    <lineage>
        <taxon>Eukaryota</taxon>
        <taxon>Fungi</taxon>
        <taxon>Dikarya</taxon>
        <taxon>Basidiomycota</taxon>
        <taxon>Agaricomycotina</taxon>
        <taxon>Agaricomycetes</taxon>
        <taxon>Agaricomycetidae</taxon>
        <taxon>Agaricales</taxon>
        <taxon>Marasmiineae</taxon>
        <taxon>Marasmiaceae</taxon>
        <taxon>Moniliophthora</taxon>
    </lineage>
</organism>
<keyword evidence="1" id="KW-0472">Membrane</keyword>
<dbReference type="Proteomes" id="UP000054988">
    <property type="component" value="Unassembled WGS sequence"/>
</dbReference>
<accession>A0A0W0FXG4</accession>
<feature type="transmembrane region" description="Helical" evidence="1">
    <location>
        <begin position="214"/>
        <end position="234"/>
    </location>
</feature>
<dbReference type="AlphaFoldDB" id="A0A0W0FXG4"/>
<sequence>MPTYSPSALSTTSPLTDVPIFLGCVASALLLGAMIIQVLWFVFFAECLSSVLAVTTSSVCLAKSRRLANETDAWLFQALSVLSGLVTVIVHCFYAWRIRVLGGNIIIVLAVAILTLIQCTAVIIAGNKVFLEANPPNIEPFIGLWLSGNIICDIVITGSLVALLRNAILILSNSREKTKVEKMMIVAVETGMITVLGALLKLIFFLAFRRKRSVHYALFYVLPKLYGNCMMAILNMRQVTVPRKTLLDSNGYRAEEAIQKFGHLSSKPERSFASTTTISTIGSFKSSNIFEAQEGINRKGPFLASEKDITDSWDGVTCSERVSRFWYSYTIPTAPRMDSVRNDSFVAPPEKVSSTTYPSRKTIGIPRLQAVWFVFFAECLSSTLAIATPTICLAEYLRLVEQADAWLFQALSVLSGLGAFKLRGIAHATILTAKFPVTVIVHCFYAWRIRILGGNFAVSLVIAVLTLIQCTAVIIAGNKVFLEVNPPDIELFIGLWLTGNIICDPPMVPEKYHGFDGKLRLSRHQI</sequence>
<reference evidence="3 4" key="1">
    <citation type="submission" date="2015-12" db="EMBL/GenBank/DDBJ databases">
        <title>Draft genome sequence of Moniliophthora roreri, the causal agent of frosty pod rot of cacao.</title>
        <authorList>
            <person name="Aime M.C."/>
            <person name="Diaz-Valderrama J.R."/>
            <person name="Kijpornyongpan T."/>
            <person name="Phillips-Mora W."/>
        </authorList>
    </citation>
    <scope>NUCLEOTIDE SEQUENCE [LARGE SCALE GENOMIC DNA]</scope>
    <source>
        <strain evidence="3 4">MCA 2952</strain>
    </source>
</reference>
<dbReference type="Pfam" id="PF20152">
    <property type="entry name" value="DUF6534"/>
    <property type="match status" value="1"/>
</dbReference>
<feature type="domain" description="DUF6534" evidence="2">
    <location>
        <begin position="150"/>
        <end position="238"/>
    </location>
</feature>
<feature type="transmembrane region" description="Helical" evidence="1">
    <location>
        <begin position="427"/>
        <end position="447"/>
    </location>
</feature>
<evidence type="ECO:0000313" key="3">
    <source>
        <dbReference type="EMBL" id="KTB41028.1"/>
    </source>
</evidence>
<gene>
    <name evidence="3" type="ORF">WG66_6400</name>
</gene>
<keyword evidence="1" id="KW-1133">Transmembrane helix</keyword>
<evidence type="ECO:0000256" key="1">
    <source>
        <dbReference type="SAM" id="Phobius"/>
    </source>
</evidence>
<protein>
    <recommendedName>
        <fullName evidence="2">DUF6534 domain-containing protein</fullName>
    </recommendedName>
</protein>
<feature type="transmembrane region" description="Helical" evidence="1">
    <location>
        <begin position="20"/>
        <end position="43"/>
    </location>
</feature>
<name>A0A0W0FXG4_MONRR</name>
<feature type="transmembrane region" description="Helical" evidence="1">
    <location>
        <begin position="144"/>
        <end position="164"/>
    </location>
</feature>
<feature type="transmembrane region" description="Helical" evidence="1">
    <location>
        <begin position="370"/>
        <end position="397"/>
    </location>
</feature>
<feature type="transmembrane region" description="Helical" evidence="1">
    <location>
        <begin position="103"/>
        <end position="124"/>
    </location>
</feature>
<dbReference type="InterPro" id="IPR045339">
    <property type="entry name" value="DUF6534"/>
</dbReference>
<keyword evidence="1" id="KW-0812">Transmembrane</keyword>
<dbReference type="PANTHER" id="PTHR40465">
    <property type="entry name" value="CHROMOSOME 1, WHOLE GENOME SHOTGUN SEQUENCE"/>
    <property type="match status" value="1"/>
</dbReference>
<dbReference type="EMBL" id="LATX01001521">
    <property type="protein sequence ID" value="KTB41028.1"/>
    <property type="molecule type" value="Genomic_DNA"/>
</dbReference>
<evidence type="ECO:0000313" key="4">
    <source>
        <dbReference type="Proteomes" id="UP000054988"/>
    </source>
</evidence>
<evidence type="ECO:0000259" key="2">
    <source>
        <dbReference type="Pfam" id="PF20152"/>
    </source>
</evidence>
<proteinExistence type="predicted"/>
<dbReference type="PANTHER" id="PTHR40465:SF1">
    <property type="entry name" value="DUF6534 DOMAIN-CONTAINING PROTEIN"/>
    <property type="match status" value="1"/>
</dbReference>
<feature type="transmembrane region" description="Helical" evidence="1">
    <location>
        <begin position="453"/>
        <end position="476"/>
    </location>
</feature>
<comment type="caution">
    <text evidence="3">The sequence shown here is derived from an EMBL/GenBank/DDBJ whole genome shotgun (WGS) entry which is preliminary data.</text>
</comment>
<feature type="transmembrane region" description="Helical" evidence="1">
    <location>
        <begin position="185"/>
        <end position="208"/>
    </location>
</feature>
<feature type="transmembrane region" description="Helical" evidence="1">
    <location>
        <begin position="74"/>
        <end position="96"/>
    </location>
</feature>